<dbReference type="Pfam" id="PF05193">
    <property type="entry name" value="Peptidase_M16_C"/>
    <property type="match status" value="1"/>
</dbReference>
<proteinExistence type="inferred from homology"/>
<organism evidence="6 7">
    <name type="scientific">Helicobacter cinaedi</name>
    <dbReference type="NCBI Taxonomy" id="213"/>
    <lineage>
        <taxon>Bacteria</taxon>
        <taxon>Pseudomonadati</taxon>
        <taxon>Campylobacterota</taxon>
        <taxon>Epsilonproteobacteria</taxon>
        <taxon>Campylobacterales</taxon>
        <taxon>Helicobacteraceae</taxon>
        <taxon>Helicobacter</taxon>
    </lineage>
</organism>
<reference evidence="6 7" key="1">
    <citation type="submission" date="2018-06" db="EMBL/GenBank/DDBJ databases">
        <authorList>
            <consortium name="Pathogen Informatics"/>
            <person name="Doyle S."/>
        </authorList>
    </citation>
    <scope>NUCLEOTIDE SEQUENCE [LARGE SCALE GENOMIC DNA]</scope>
    <source>
        <strain evidence="6 7">NCTC12221</strain>
    </source>
</reference>
<dbReference type="Proteomes" id="UP000255335">
    <property type="component" value="Unassembled WGS sequence"/>
</dbReference>
<evidence type="ECO:0000256" key="2">
    <source>
        <dbReference type="ARBA" id="ARBA00007261"/>
    </source>
</evidence>
<evidence type="ECO:0000313" key="7">
    <source>
        <dbReference type="Proteomes" id="UP000255335"/>
    </source>
</evidence>
<feature type="domain" description="Peptidase M16 C-terminal" evidence="5">
    <location>
        <begin position="187"/>
        <end position="362"/>
    </location>
</feature>
<evidence type="ECO:0000256" key="3">
    <source>
        <dbReference type="RuleBase" id="RU004447"/>
    </source>
</evidence>
<dbReference type="InterPro" id="IPR011249">
    <property type="entry name" value="Metalloenz_LuxS/M16"/>
</dbReference>
<evidence type="ECO:0000256" key="1">
    <source>
        <dbReference type="ARBA" id="ARBA00001947"/>
    </source>
</evidence>
<dbReference type="RefSeq" id="WP_115026000.1">
    <property type="nucleotide sequence ID" value="NZ_UGHZ01000001.1"/>
</dbReference>
<evidence type="ECO:0000313" key="6">
    <source>
        <dbReference type="EMBL" id="STP09273.1"/>
    </source>
</evidence>
<dbReference type="EC" id="3.4.24.55" evidence="6"/>
<comment type="similarity">
    <text evidence="2 3">Belongs to the peptidase M16 family.</text>
</comment>
<name>A0A377JNW2_9HELI</name>
<feature type="domain" description="Peptidase M16 N-terminal" evidence="4">
    <location>
        <begin position="46"/>
        <end position="146"/>
    </location>
</feature>
<dbReference type="GO" id="GO:0006508">
    <property type="term" value="P:proteolysis"/>
    <property type="evidence" value="ECO:0007669"/>
    <property type="project" value="UniProtKB-KW"/>
</dbReference>
<protein>
    <submittedName>
        <fullName evidence="6">Putative zinc protease</fullName>
        <ecNumber evidence="6">3.4.24.-</ecNumber>
        <ecNumber evidence="6">3.4.24.55</ecNumber>
    </submittedName>
</protein>
<dbReference type="EMBL" id="UGHZ01000001">
    <property type="protein sequence ID" value="STP09273.1"/>
    <property type="molecule type" value="Genomic_DNA"/>
</dbReference>
<dbReference type="InterPro" id="IPR011765">
    <property type="entry name" value="Pept_M16_N"/>
</dbReference>
<dbReference type="PANTHER" id="PTHR11851">
    <property type="entry name" value="METALLOPROTEASE"/>
    <property type="match status" value="1"/>
</dbReference>
<evidence type="ECO:0000259" key="5">
    <source>
        <dbReference type="Pfam" id="PF05193"/>
    </source>
</evidence>
<dbReference type="InterPro" id="IPR007863">
    <property type="entry name" value="Peptidase_M16_C"/>
</dbReference>
<sequence>MSVVTSINSAFLTSSVLPKHYTKTLENGLEIVVVPLHNQSGVIETNIFYKVGSRNESMGKSGIAHMLEHLSFKSTKNLRAGEFDEIVKGFGGVNNASTSFDYTRYFIKSSAGNLDKSLELFAELMSNLALEDSEFQPERNVVAEERLWRTDNSPMGYLYFRFFNTAYVYHPYHWTPIGFMEDIKTWKIEDIRAFYETYYQPQNAIVLVSGDIEPNVVFESAAKHFGALKNRTDSIPQVVAKEPKQDGERRVIVKKDSQVEYLTMGYKIPNYLSKDQVALSAIGEILSSGKSSIFQTELIDKQQIATSAYAYNMDLKDEGVFLIVAAARQGVSAESVEQEIYTILDRLKKGEISQEELEKVKINTRASFIYSLESASDVAGLFGSYLVRGDISPLLNYEKELNALSVEKIKEVANTYFTQDLLSVVILKDTKQAGTKE</sequence>
<dbReference type="PROSITE" id="PS00143">
    <property type="entry name" value="INSULINASE"/>
    <property type="match status" value="1"/>
</dbReference>
<dbReference type="InterPro" id="IPR001431">
    <property type="entry name" value="Pept_M16_Zn_BS"/>
</dbReference>
<dbReference type="Pfam" id="PF00675">
    <property type="entry name" value="Peptidase_M16"/>
    <property type="match status" value="1"/>
</dbReference>
<dbReference type="SUPFAM" id="SSF63411">
    <property type="entry name" value="LuxS/MPP-like metallohydrolase"/>
    <property type="match status" value="2"/>
</dbReference>
<dbReference type="AlphaFoldDB" id="A0A377JNW2"/>
<dbReference type="GO" id="GO:0004222">
    <property type="term" value="F:metalloendopeptidase activity"/>
    <property type="evidence" value="ECO:0007669"/>
    <property type="project" value="UniProtKB-EC"/>
</dbReference>
<keyword evidence="6" id="KW-0378">Hydrolase</keyword>
<accession>A0A377JNW2</accession>
<dbReference type="EC" id="3.4.24.-" evidence="6"/>
<dbReference type="GO" id="GO:0046872">
    <property type="term" value="F:metal ion binding"/>
    <property type="evidence" value="ECO:0007669"/>
    <property type="project" value="InterPro"/>
</dbReference>
<comment type="cofactor">
    <cofactor evidence="1">
        <name>Zn(2+)</name>
        <dbReference type="ChEBI" id="CHEBI:29105"/>
    </cofactor>
</comment>
<dbReference type="Gene3D" id="3.30.830.10">
    <property type="entry name" value="Metalloenzyme, LuxS/M16 peptidase-like"/>
    <property type="match status" value="2"/>
</dbReference>
<dbReference type="PANTHER" id="PTHR11851:SF49">
    <property type="entry name" value="MITOCHONDRIAL-PROCESSING PEPTIDASE SUBUNIT ALPHA"/>
    <property type="match status" value="1"/>
</dbReference>
<gene>
    <name evidence="6" type="primary">ptrA</name>
    <name evidence="6" type="ORF">NCTC12221_00713</name>
</gene>
<keyword evidence="6" id="KW-0645">Protease</keyword>
<evidence type="ECO:0000259" key="4">
    <source>
        <dbReference type="Pfam" id="PF00675"/>
    </source>
</evidence>
<dbReference type="InterPro" id="IPR050361">
    <property type="entry name" value="MPP/UQCRC_Complex"/>
</dbReference>